<reference evidence="3 4" key="1">
    <citation type="submission" date="2019-01" db="EMBL/GenBank/DDBJ databases">
        <title>Chengkuizengella sp. nov., isolated from deep-sea sediment of East Pacific Ocean.</title>
        <authorList>
            <person name="Yang J."/>
            <person name="Lai Q."/>
            <person name="Shao Z."/>
        </authorList>
    </citation>
    <scope>NUCLEOTIDE SEQUENCE [LARGE SCALE GENOMIC DNA]</scope>
    <source>
        <strain evidence="3 4">YPA3-1-1</strain>
    </source>
</reference>
<dbReference type="InterPro" id="IPR002429">
    <property type="entry name" value="CcO_II-like_C"/>
</dbReference>
<sequence>MKKMLILITILAIALTAAACAASEDSSNAAVETSSADAKELKIIASDFAFDQTEYKVAVGEPVNFSIENADGFHAFKIKKLGIEIDQGSSKQFTINEPGTYEIRCSIQCGSGHNEMVSTLVVE</sequence>
<dbReference type="GO" id="GO:0016020">
    <property type="term" value="C:membrane"/>
    <property type="evidence" value="ECO:0007669"/>
    <property type="project" value="InterPro"/>
</dbReference>
<dbReference type="AlphaFoldDB" id="A0A6N9PZS2"/>
<organism evidence="3 4">
    <name type="scientific">Chengkuizengella marina</name>
    <dbReference type="NCBI Taxonomy" id="2507566"/>
    <lineage>
        <taxon>Bacteria</taxon>
        <taxon>Bacillati</taxon>
        <taxon>Bacillota</taxon>
        <taxon>Bacilli</taxon>
        <taxon>Bacillales</taxon>
        <taxon>Paenibacillaceae</taxon>
        <taxon>Chengkuizengella</taxon>
    </lineage>
</organism>
<dbReference type="Pfam" id="PF13473">
    <property type="entry name" value="Cupredoxin_1"/>
    <property type="match status" value="1"/>
</dbReference>
<evidence type="ECO:0000256" key="1">
    <source>
        <dbReference type="SAM" id="SignalP"/>
    </source>
</evidence>
<protein>
    <submittedName>
        <fullName evidence="3">Cytochrome C oxidase subunit II</fullName>
    </submittedName>
</protein>
<dbReference type="GO" id="GO:0005507">
    <property type="term" value="F:copper ion binding"/>
    <property type="evidence" value="ECO:0007669"/>
    <property type="project" value="InterPro"/>
</dbReference>
<keyword evidence="1" id="KW-0732">Signal</keyword>
<dbReference type="EMBL" id="SIJB01000009">
    <property type="protein sequence ID" value="NBI28105.1"/>
    <property type="molecule type" value="Genomic_DNA"/>
</dbReference>
<dbReference type="OrthoDB" id="279535at2"/>
<feature type="domain" description="Cytochrome oxidase subunit II copper A binding" evidence="2">
    <location>
        <begin position="36"/>
        <end position="123"/>
    </location>
</feature>
<feature type="chain" id="PRO_5027076248" evidence="1">
    <location>
        <begin position="22"/>
        <end position="123"/>
    </location>
</feature>
<evidence type="ECO:0000313" key="4">
    <source>
        <dbReference type="Proteomes" id="UP000448943"/>
    </source>
</evidence>
<dbReference type="PROSITE" id="PS50857">
    <property type="entry name" value="COX2_CUA"/>
    <property type="match status" value="1"/>
</dbReference>
<feature type="signal peptide" evidence="1">
    <location>
        <begin position="1"/>
        <end position="21"/>
    </location>
</feature>
<dbReference type="RefSeq" id="WP_160644742.1">
    <property type="nucleotide sequence ID" value="NZ_SIJB01000009.1"/>
</dbReference>
<keyword evidence="4" id="KW-1185">Reference proteome</keyword>
<evidence type="ECO:0000313" key="3">
    <source>
        <dbReference type="EMBL" id="NBI28105.1"/>
    </source>
</evidence>
<comment type="caution">
    <text evidence="3">The sequence shown here is derived from an EMBL/GenBank/DDBJ whole genome shotgun (WGS) entry which is preliminary data.</text>
</comment>
<proteinExistence type="predicted"/>
<dbReference type="Gene3D" id="2.60.40.420">
    <property type="entry name" value="Cupredoxins - blue copper proteins"/>
    <property type="match status" value="1"/>
</dbReference>
<name>A0A6N9PZS2_9BACL</name>
<dbReference type="SUPFAM" id="SSF49503">
    <property type="entry name" value="Cupredoxins"/>
    <property type="match status" value="1"/>
</dbReference>
<gene>
    <name evidence="3" type="ORF">ERL59_03925</name>
</gene>
<dbReference type="InterPro" id="IPR028096">
    <property type="entry name" value="EfeO_Cupredoxin"/>
</dbReference>
<dbReference type="GO" id="GO:0004129">
    <property type="term" value="F:cytochrome-c oxidase activity"/>
    <property type="evidence" value="ECO:0007669"/>
    <property type="project" value="InterPro"/>
</dbReference>
<dbReference type="Proteomes" id="UP000448943">
    <property type="component" value="Unassembled WGS sequence"/>
</dbReference>
<dbReference type="InterPro" id="IPR008972">
    <property type="entry name" value="Cupredoxin"/>
</dbReference>
<evidence type="ECO:0000259" key="2">
    <source>
        <dbReference type="PROSITE" id="PS50857"/>
    </source>
</evidence>
<dbReference type="PROSITE" id="PS51257">
    <property type="entry name" value="PROKAR_LIPOPROTEIN"/>
    <property type="match status" value="1"/>
</dbReference>
<accession>A0A6N9PZS2</accession>